<keyword evidence="2" id="KW-1133">Transmembrane helix</keyword>
<protein>
    <submittedName>
        <fullName evidence="3">Uncharacterized protein</fullName>
    </submittedName>
</protein>
<gene>
    <name evidence="3" type="ORF">Hamer_G019441</name>
</gene>
<comment type="caution">
    <text evidence="3">The sequence shown here is derived from an EMBL/GenBank/DDBJ whole genome shotgun (WGS) entry which is preliminary data.</text>
</comment>
<reference evidence="3" key="1">
    <citation type="journal article" date="2021" name="Sci. Adv.">
        <title>The American lobster genome reveals insights on longevity, neural, and immune adaptations.</title>
        <authorList>
            <person name="Polinski J.M."/>
            <person name="Zimin A.V."/>
            <person name="Clark K.F."/>
            <person name="Kohn A.B."/>
            <person name="Sadowski N."/>
            <person name="Timp W."/>
            <person name="Ptitsyn A."/>
            <person name="Khanna P."/>
            <person name="Romanova D.Y."/>
            <person name="Williams P."/>
            <person name="Greenwood S.J."/>
            <person name="Moroz L.L."/>
            <person name="Walt D.R."/>
            <person name="Bodnar A.G."/>
        </authorList>
    </citation>
    <scope>NUCLEOTIDE SEQUENCE</scope>
    <source>
        <strain evidence="3">GMGI-L3</strain>
    </source>
</reference>
<organism evidence="3 4">
    <name type="scientific">Homarus americanus</name>
    <name type="common">American lobster</name>
    <dbReference type="NCBI Taxonomy" id="6706"/>
    <lineage>
        <taxon>Eukaryota</taxon>
        <taxon>Metazoa</taxon>
        <taxon>Ecdysozoa</taxon>
        <taxon>Arthropoda</taxon>
        <taxon>Crustacea</taxon>
        <taxon>Multicrustacea</taxon>
        <taxon>Malacostraca</taxon>
        <taxon>Eumalacostraca</taxon>
        <taxon>Eucarida</taxon>
        <taxon>Decapoda</taxon>
        <taxon>Pleocyemata</taxon>
        <taxon>Astacidea</taxon>
        <taxon>Nephropoidea</taxon>
        <taxon>Nephropidae</taxon>
        <taxon>Homarus</taxon>
    </lineage>
</organism>
<feature type="region of interest" description="Disordered" evidence="1">
    <location>
        <begin position="138"/>
        <end position="173"/>
    </location>
</feature>
<keyword evidence="4" id="KW-1185">Reference proteome</keyword>
<evidence type="ECO:0000256" key="2">
    <source>
        <dbReference type="SAM" id="Phobius"/>
    </source>
</evidence>
<dbReference type="EMBL" id="JAHLQT010035076">
    <property type="protein sequence ID" value="KAG7158429.1"/>
    <property type="molecule type" value="Genomic_DNA"/>
</dbReference>
<evidence type="ECO:0000313" key="3">
    <source>
        <dbReference type="EMBL" id="KAG7158429.1"/>
    </source>
</evidence>
<feature type="region of interest" description="Disordered" evidence="1">
    <location>
        <begin position="206"/>
        <end position="238"/>
    </location>
</feature>
<dbReference type="AlphaFoldDB" id="A0A8J5JNM2"/>
<feature type="transmembrane region" description="Helical" evidence="2">
    <location>
        <begin position="6"/>
        <end position="25"/>
    </location>
</feature>
<keyword evidence="2" id="KW-0472">Membrane</keyword>
<proteinExistence type="predicted"/>
<keyword evidence="2" id="KW-0812">Transmembrane</keyword>
<accession>A0A8J5JNM2</accession>
<dbReference type="Proteomes" id="UP000747542">
    <property type="component" value="Unassembled WGS sequence"/>
</dbReference>
<evidence type="ECO:0000313" key="4">
    <source>
        <dbReference type="Proteomes" id="UP000747542"/>
    </source>
</evidence>
<evidence type="ECO:0000256" key="1">
    <source>
        <dbReference type="SAM" id="MobiDB-lite"/>
    </source>
</evidence>
<name>A0A8J5JNM2_HOMAM</name>
<sequence length="351" mass="38190">MVTSVVVWVGVVVWAGVVICGAVTVSPISLSSLPVAVHTFSSTNDGENVDGRRRGRRYLPIRLLGRPPSTTQTPVMFAQASDSQYQYMPVKDDGTIYELDPCPAPSPPSGGGGGSNVFSLLTFSIVTANVLINAVSNVNNNNNRNNNNNENNNNGNINNENVSNNLDTNNNDNTIMTGRALGNTTSSCVCRGQRRRRGAIENIPKEARKTGEMTSKETPHRNRSDRSIPTVEKPRKTPTEGLNLTIEAPNKHITHGSTTHEREAAWAKQWAVWVKVCVPWVVCETSRAAPHTTGLASFTTRFSGLASGLLGLRHIPTQLLEEARARGARGESCTQVFPCPPLARDFEMFAW</sequence>